<name>A0A3R6K711_9FIRM</name>
<accession>A0A3R6K711</accession>
<protein>
    <submittedName>
        <fullName evidence="1">Uncharacterized protein</fullName>
    </submittedName>
</protein>
<proteinExistence type="predicted"/>
<sequence>MKQSVIDQMKEYKHRNNVKAIKYEEGMEDGWLCIDTNGEPDTFFAAKEPAYKFQKSSIHHIEIIPVILNEINPVVLNKIGGEGYEGYEFHICYNKKYYEFKEVQNGSWIYIENGHVDIVNIGLHFFHKD</sequence>
<comment type="caution">
    <text evidence="1">The sequence shown here is derived from an EMBL/GenBank/DDBJ whole genome shotgun (WGS) entry which is preliminary data.</text>
</comment>
<dbReference type="AlphaFoldDB" id="A0A3R6K711"/>
<reference evidence="1 2" key="1">
    <citation type="submission" date="2018-08" db="EMBL/GenBank/DDBJ databases">
        <title>A genome reference for cultivated species of the human gut microbiota.</title>
        <authorList>
            <person name="Zou Y."/>
            <person name="Xue W."/>
            <person name="Luo G."/>
        </authorList>
    </citation>
    <scope>NUCLEOTIDE SEQUENCE [LARGE SCALE GENOMIC DNA]</scope>
    <source>
        <strain evidence="1 2">AF31-21AC</strain>
    </source>
</reference>
<dbReference type="RefSeq" id="WP_147403471.1">
    <property type="nucleotide sequence ID" value="NZ_QRQN01000017.1"/>
</dbReference>
<feature type="non-terminal residue" evidence="1">
    <location>
        <position position="129"/>
    </location>
</feature>
<evidence type="ECO:0000313" key="1">
    <source>
        <dbReference type="EMBL" id="RHN06125.1"/>
    </source>
</evidence>
<dbReference type="Proteomes" id="UP000283586">
    <property type="component" value="Unassembled WGS sequence"/>
</dbReference>
<organism evidence="1 2">
    <name type="scientific">Roseburia intestinalis</name>
    <dbReference type="NCBI Taxonomy" id="166486"/>
    <lineage>
        <taxon>Bacteria</taxon>
        <taxon>Bacillati</taxon>
        <taxon>Bacillota</taxon>
        <taxon>Clostridia</taxon>
        <taxon>Lachnospirales</taxon>
        <taxon>Lachnospiraceae</taxon>
        <taxon>Roseburia</taxon>
    </lineage>
</organism>
<gene>
    <name evidence="1" type="ORF">DWZ31_13830</name>
</gene>
<evidence type="ECO:0000313" key="2">
    <source>
        <dbReference type="Proteomes" id="UP000283586"/>
    </source>
</evidence>
<dbReference type="EMBL" id="QRQN01000017">
    <property type="protein sequence ID" value="RHN06125.1"/>
    <property type="molecule type" value="Genomic_DNA"/>
</dbReference>